<dbReference type="STRING" id="84035.SAMN05660742_12748"/>
<dbReference type="InterPro" id="IPR013196">
    <property type="entry name" value="HTH_11"/>
</dbReference>
<dbReference type="SUPFAM" id="SSF55804">
    <property type="entry name" value="Phoshotransferase/anion transport protein"/>
    <property type="match status" value="1"/>
</dbReference>
<keyword evidence="10" id="KW-1185">Reference proteome</keyword>
<dbReference type="Pfam" id="PF05043">
    <property type="entry name" value="Mga"/>
    <property type="match status" value="1"/>
</dbReference>
<dbReference type="InterPro" id="IPR036388">
    <property type="entry name" value="WH-like_DNA-bd_sf"/>
</dbReference>
<dbReference type="GO" id="GO:0009401">
    <property type="term" value="P:phosphoenolpyruvate-dependent sugar phosphotransferase system"/>
    <property type="evidence" value="ECO:0007669"/>
    <property type="project" value="InterPro"/>
</dbReference>
<dbReference type="PROSITE" id="PS51372">
    <property type="entry name" value="PRD_2"/>
    <property type="match status" value="2"/>
</dbReference>
<evidence type="ECO:0000256" key="3">
    <source>
        <dbReference type="ARBA" id="ARBA00023015"/>
    </source>
</evidence>
<dbReference type="InterPro" id="IPR003501">
    <property type="entry name" value="PTS_EIIB_2/3"/>
</dbReference>
<protein>
    <submittedName>
        <fullName evidence="9">Lichenan operon transcriptional antiterminator</fullName>
    </submittedName>
</protein>
<organism evidence="9 10">
    <name type="scientific">Propionispira arboris</name>
    <dbReference type="NCBI Taxonomy" id="84035"/>
    <lineage>
        <taxon>Bacteria</taxon>
        <taxon>Bacillati</taxon>
        <taxon>Bacillota</taxon>
        <taxon>Negativicutes</taxon>
        <taxon>Selenomonadales</taxon>
        <taxon>Selenomonadaceae</taxon>
        <taxon>Propionispira</taxon>
    </lineage>
</organism>
<dbReference type="PROSITE" id="PS51094">
    <property type="entry name" value="PTS_EIIA_TYPE_2"/>
    <property type="match status" value="1"/>
</dbReference>
<dbReference type="PANTHER" id="PTHR30185">
    <property type="entry name" value="CRYPTIC BETA-GLUCOSIDE BGL OPERON ANTITERMINATOR"/>
    <property type="match status" value="1"/>
</dbReference>
<feature type="domain" description="PRD" evidence="8">
    <location>
        <begin position="177"/>
        <end position="281"/>
    </location>
</feature>
<dbReference type="Gene3D" id="1.10.1790.10">
    <property type="entry name" value="PRD domain"/>
    <property type="match status" value="2"/>
</dbReference>
<evidence type="ECO:0000259" key="7">
    <source>
        <dbReference type="PROSITE" id="PS51099"/>
    </source>
</evidence>
<dbReference type="Proteomes" id="UP000199662">
    <property type="component" value="Unassembled WGS sequence"/>
</dbReference>
<evidence type="ECO:0000256" key="2">
    <source>
        <dbReference type="ARBA" id="ARBA00022737"/>
    </source>
</evidence>
<feature type="domain" description="PTS EIIB type-2" evidence="7">
    <location>
        <begin position="397"/>
        <end position="488"/>
    </location>
</feature>
<accession>A0A1H7D5G2</accession>
<dbReference type="EMBL" id="FNZK01000027">
    <property type="protein sequence ID" value="SEJ94792.1"/>
    <property type="molecule type" value="Genomic_DNA"/>
</dbReference>
<dbReference type="CDD" id="cd05568">
    <property type="entry name" value="PTS_IIB_bgl_like"/>
    <property type="match status" value="1"/>
</dbReference>
<dbReference type="Pfam" id="PF00874">
    <property type="entry name" value="PRD"/>
    <property type="match status" value="2"/>
</dbReference>
<name>A0A1H7D5G2_9FIRM</name>
<dbReference type="RefSeq" id="WP_177177673.1">
    <property type="nucleotide sequence ID" value="NZ_FNZK01000027.1"/>
</dbReference>
<evidence type="ECO:0000313" key="10">
    <source>
        <dbReference type="Proteomes" id="UP000199662"/>
    </source>
</evidence>
<keyword evidence="2" id="KW-0677">Repeat</keyword>
<dbReference type="Gene3D" id="1.10.10.10">
    <property type="entry name" value="Winged helix-like DNA-binding domain superfamily/Winged helix DNA-binding domain"/>
    <property type="match status" value="2"/>
</dbReference>
<dbReference type="GO" id="GO:0006355">
    <property type="term" value="P:regulation of DNA-templated transcription"/>
    <property type="evidence" value="ECO:0007669"/>
    <property type="project" value="InterPro"/>
</dbReference>
<evidence type="ECO:0000256" key="5">
    <source>
        <dbReference type="ARBA" id="ARBA00023163"/>
    </source>
</evidence>
<dbReference type="PANTHER" id="PTHR30185:SF13">
    <property type="entry name" value="LICABCH OPERON REGULATOR-RELATED"/>
    <property type="match status" value="1"/>
</dbReference>
<dbReference type="InterPro" id="IPR050661">
    <property type="entry name" value="BglG_antiterminators"/>
</dbReference>
<dbReference type="InterPro" id="IPR036390">
    <property type="entry name" value="WH_DNA-bd_sf"/>
</dbReference>
<feature type="domain" description="PRD" evidence="8">
    <location>
        <begin position="284"/>
        <end position="391"/>
    </location>
</feature>
<feature type="domain" description="PTS EIIA type-2" evidence="6">
    <location>
        <begin position="493"/>
        <end position="633"/>
    </location>
</feature>
<sequence length="635" mass="73799">MLQAREFQIISLLLESAQGLSGNELAQLIGVSERTIRRDIKYIQTYIESSGCIIHSSVKNGYSLEILDEDKFNTLKKNLNDCEQTDYILEQLIINTLNDTCISQAELADKLYMSLSTLKLHIKMIENNLEKYHLEIINYKNKGMKIYGNEEQIRYAISEYIFTKYKSSVCQVYQPFFANIDLLLLKKIVIQVIEQNMLKLTDLSIDNLLIHIVILMKRASLGQLIIYNDDQIAKIEQTKSFEAARYIVKSIYLSFGLEINLNETCYLAQHIITSKKYSEFENIKVNVEIENLIKNIMNMINQICGIDFSEDKTLLHWLSLHLDIAMNRLKNNMNIHNEALDLIKKEYPLPFQIAAMAGKVIEQEKNIKVNENEIGYIAIHFAAAFSRRGNLKNANVKKILLVCGSGIGTTVLLKARIQEYFQDRIQIVNTIPGYKLNEQIISLVDVVLTTIPIDHIKSDKIINVNYLLNLDEIVFIESKIFNKEMFNKDLILQFFREDFFYTQMDFDNKEDILDFMTDQMIQKGMISEIGKVSIKERESLFSTEMSNLLAIPHCLYNDLDKTIIPVLVLKKPILWNTKYVQMVLLINVAKETFEVWDTFFPKLIHFLVKEKGVQFFLNGTSYQYFIKKIVKIFRI</sequence>
<dbReference type="GO" id="GO:0008982">
    <property type="term" value="F:protein-N(PI)-phosphohistidine-sugar phosphotransferase activity"/>
    <property type="evidence" value="ECO:0007669"/>
    <property type="project" value="InterPro"/>
</dbReference>
<dbReference type="Pfam" id="PF00359">
    <property type="entry name" value="PTS_EIIA_2"/>
    <property type="match status" value="1"/>
</dbReference>
<dbReference type="InterPro" id="IPR036634">
    <property type="entry name" value="PRD_sf"/>
</dbReference>
<keyword evidence="3" id="KW-0805">Transcription regulation</keyword>
<evidence type="ECO:0000313" key="9">
    <source>
        <dbReference type="EMBL" id="SEJ94792.1"/>
    </source>
</evidence>
<dbReference type="InterPro" id="IPR007737">
    <property type="entry name" value="Mga_HTH"/>
</dbReference>
<dbReference type="Gene3D" id="3.40.930.10">
    <property type="entry name" value="Mannitol-specific EII, Chain A"/>
    <property type="match status" value="1"/>
</dbReference>
<evidence type="ECO:0000259" key="8">
    <source>
        <dbReference type="PROSITE" id="PS51372"/>
    </source>
</evidence>
<dbReference type="Pfam" id="PF08279">
    <property type="entry name" value="HTH_11"/>
    <property type="match status" value="1"/>
</dbReference>
<dbReference type="PROSITE" id="PS51099">
    <property type="entry name" value="PTS_EIIB_TYPE_2"/>
    <property type="match status" value="1"/>
</dbReference>
<dbReference type="SUPFAM" id="SSF63520">
    <property type="entry name" value="PTS-regulatory domain, PRD"/>
    <property type="match status" value="2"/>
</dbReference>
<evidence type="ECO:0000256" key="1">
    <source>
        <dbReference type="ARBA" id="ARBA00022679"/>
    </source>
</evidence>
<keyword evidence="1" id="KW-0808">Transferase</keyword>
<reference evidence="10" key="1">
    <citation type="submission" date="2016-10" db="EMBL/GenBank/DDBJ databases">
        <authorList>
            <person name="Varghese N."/>
            <person name="Submissions S."/>
        </authorList>
    </citation>
    <scope>NUCLEOTIDE SEQUENCE [LARGE SCALE GENOMIC DNA]</scope>
    <source>
        <strain evidence="10">DSM 2179</strain>
    </source>
</reference>
<dbReference type="SUPFAM" id="SSF52794">
    <property type="entry name" value="PTS system IIB component-like"/>
    <property type="match status" value="1"/>
</dbReference>
<evidence type="ECO:0000256" key="4">
    <source>
        <dbReference type="ARBA" id="ARBA00023159"/>
    </source>
</evidence>
<evidence type="ECO:0000259" key="6">
    <source>
        <dbReference type="PROSITE" id="PS51094"/>
    </source>
</evidence>
<dbReference type="AlphaFoldDB" id="A0A1H7D5G2"/>
<dbReference type="InterPro" id="IPR016152">
    <property type="entry name" value="PTrfase/Anion_transptr"/>
</dbReference>
<dbReference type="InterPro" id="IPR011608">
    <property type="entry name" value="PRD"/>
</dbReference>
<dbReference type="SUPFAM" id="SSF46785">
    <property type="entry name" value="Winged helix' DNA-binding domain"/>
    <property type="match status" value="1"/>
</dbReference>
<keyword evidence="4" id="KW-0010">Activator</keyword>
<dbReference type="InterPro" id="IPR036095">
    <property type="entry name" value="PTS_EIIB-like_sf"/>
</dbReference>
<gene>
    <name evidence="9" type="ORF">SAMN05660742_12748</name>
</gene>
<keyword evidence="5" id="KW-0804">Transcription</keyword>
<proteinExistence type="predicted"/>
<dbReference type="Pfam" id="PF02302">
    <property type="entry name" value="PTS_IIB"/>
    <property type="match status" value="1"/>
</dbReference>
<dbReference type="InterPro" id="IPR002178">
    <property type="entry name" value="PTS_EIIA_type-2_dom"/>
</dbReference>
<dbReference type="Gene3D" id="3.40.50.2300">
    <property type="match status" value="1"/>
</dbReference>
<dbReference type="InterPro" id="IPR013011">
    <property type="entry name" value="PTS_EIIB_2"/>
</dbReference>